<dbReference type="Pfam" id="PF02214">
    <property type="entry name" value="BTB_2"/>
    <property type="match status" value="1"/>
</dbReference>
<feature type="compositionally biased region" description="Basic and acidic residues" evidence="1">
    <location>
        <begin position="72"/>
        <end position="81"/>
    </location>
</feature>
<accession>A0AAD1Y6N7</accession>
<dbReference type="SMART" id="SM00225">
    <property type="entry name" value="BTB"/>
    <property type="match status" value="1"/>
</dbReference>
<organism evidence="3 4">
    <name type="scientific">Euplotes crassus</name>
    <dbReference type="NCBI Taxonomy" id="5936"/>
    <lineage>
        <taxon>Eukaryota</taxon>
        <taxon>Sar</taxon>
        <taxon>Alveolata</taxon>
        <taxon>Ciliophora</taxon>
        <taxon>Intramacronucleata</taxon>
        <taxon>Spirotrichea</taxon>
        <taxon>Hypotrichia</taxon>
        <taxon>Euplotida</taxon>
        <taxon>Euplotidae</taxon>
        <taxon>Moneuplotes</taxon>
    </lineage>
</organism>
<dbReference type="InterPro" id="IPR003877">
    <property type="entry name" value="SPRY_dom"/>
</dbReference>
<dbReference type="Gene3D" id="2.60.120.920">
    <property type="match status" value="1"/>
</dbReference>
<feature type="domain" description="BTB" evidence="2">
    <location>
        <begin position="343"/>
        <end position="444"/>
    </location>
</feature>
<dbReference type="PANTHER" id="PTHR14499">
    <property type="entry name" value="POTASSIUM CHANNEL TETRAMERIZATION DOMAIN-CONTAINING"/>
    <property type="match status" value="1"/>
</dbReference>
<dbReference type="PANTHER" id="PTHR14499:SF144">
    <property type="entry name" value="POTASSIUM CHANNEL TETRAMERISATION-TYPE BTB DOMAIN-CONTAINING PROTEIN"/>
    <property type="match status" value="1"/>
</dbReference>
<feature type="region of interest" description="Disordered" evidence="1">
    <location>
        <begin position="133"/>
        <end position="208"/>
    </location>
</feature>
<feature type="region of interest" description="Disordered" evidence="1">
    <location>
        <begin position="72"/>
        <end position="92"/>
    </location>
</feature>
<feature type="compositionally biased region" description="Low complexity" evidence="1">
    <location>
        <begin position="182"/>
        <end position="195"/>
    </location>
</feature>
<dbReference type="InterPro" id="IPR003131">
    <property type="entry name" value="T1-type_BTB"/>
</dbReference>
<dbReference type="Proteomes" id="UP001295684">
    <property type="component" value="Unassembled WGS sequence"/>
</dbReference>
<proteinExistence type="predicted"/>
<dbReference type="EMBL" id="CAMPGE010028599">
    <property type="protein sequence ID" value="CAI2386113.1"/>
    <property type="molecule type" value="Genomic_DNA"/>
</dbReference>
<reference evidence="3" key="1">
    <citation type="submission" date="2023-07" db="EMBL/GenBank/DDBJ databases">
        <authorList>
            <consortium name="AG Swart"/>
            <person name="Singh M."/>
            <person name="Singh A."/>
            <person name="Seah K."/>
            <person name="Emmerich C."/>
        </authorList>
    </citation>
    <scope>NUCLEOTIDE SEQUENCE</scope>
    <source>
        <strain evidence="3">DP1</strain>
    </source>
</reference>
<dbReference type="Pfam" id="PF00622">
    <property type="entry name" value="SPRY"/>
    <property type="match status" value="1"/>
</dbReference>
<dbReference type="GO" id="GO:0051260">
    <property type="term" value="P:protein homooligomerization"/>
    <property type="evidence" value="ECO:0007669"/>
    <property type="project" value="InterPro"/>
</dbReference>
<evidence type="ECO:0000313" key="4">
    <source>
        <dbReference type="Proteomes" id="UP001295684"/>
    </source>
</evidence>
<dbReference type="Gene3D" id="3.30.710.10">
    <property type="entry name" value="Potassium Channel Kv1.1, Chain A"/>
    <property type="match status" value="1"/>
</dbReference>
<dbReference type="SUPFAM" id="SSF54695">
    <property type="entry name" value="POZ domain"/>
    <property type="match status" value="1"/>
</dbReference>
<gene>
    <name evidence="3" type="ORF">ECRASSUSDP1_LOCUS27716</name>
</gene>
<feature type="compositionally biased region" description="Basic and acidic residues" evidence="1">
    <location>
        <begin position="133"/>
        <end position="142"/>
    </location>
</feature>
<evidence type="ECO:0000256" key="1">
    <source>
        <dbReference type="SAM" id="MobiDB-lite"/>
    </source>
</evidence>
<sequence>MFSSKNMHDDEEEKEDPQSQVRESDNRDENMAPENDSHISLQKISPKLGMKTILPPHQSKFETCFRKIEDHDAENTHEDIQRLSNSNRRTELQNFERSKTMIPPRHITATSMSDLPNTANFLKEEIKEEIKHSMEEEKELRISHRRNQSFTLTPSNPPNVEMEPNYNAEDDDESQKSETFQEPDPSSSSSSSSQPEEPRHEPSNSGLDLITVPNLAQRLPPEANTANSLHTRNEINSSVEVLSNTIPIMPVLNDFDSAESYVTENRNNFRENLEDQIDSIKVSFVDTITHENYSIHEAKKELNNRIKAFKKANKQEFDRIQMQKEICRENKKRITKLQKESEDIIDLDVGGTHHITTTRATLCRFKNSGLAAMFSGRHHMRYNKDRVFIDRDGDPFCKVISYLRTGELPIVNDKKQEHLFKEEMDFWQIPFNGEEEEEKISDTSLIPSFDSQWCAPTLQLELNQKVVKKNGPNHGIIFCSHPFDEEYNYVEFKVTIIQPARTKSHLFIGAVDRSKYRKEFLTSTFWRDSPCSFYWDVWNTKIIKTDENGQQAGVLSSYGCPCYENETKLAISFDPIEKTLSFYKNGFLQGTAFRGVDKGLYPSLDIWFESGSVELLSTSKPKSKTFL</sequence>
<evidence type="ECO:0000313" key="3">
    <source>
        <dbReference type="EMBL" id="CAI2386113.1"/>
    </source>
</evidence>
<protein>
    <recommendedName>
        <fullName evidence="2">BTB domain-containing protein</fullName>
    </recommendedName>
</protein>
<dbReference type="SUPFAM" id="SSF49899">
    <property type="entry name" value="Concanavalin A-like lectins/glucanases"/>
    <property type="match status" value="1"/>
</dbReference>
<comment type="caution">
    <text evidence="3">The sequence shown here is derived from an EMBL/GenBank/DDBJ whole genome shotgun (WGS) entry which is preliminary data.</text>
</comment>
<dbReference type="InterPro" id="IPR000210">
    <property type="entry name" value="BTB/POZ_dom"/>
</dbReference>
<feature type="region of interest" description="Disordered" evidence="1">
    <location>
        <begin position="1"/>
        <end position="55"/>
    </location>
</feature>
<dbReference type="InterPro" id="IPR043136">
    <property type="entry name" value="B30.2/SPRY_sf"/>
</dbReference>
<dbReference type="InterPro" id="IPR011333">
    <property type="entry name" value="SKP1/BTB/POZ_sf"/>
</dbReference>
<keyword evidence="4" id="KW-1185">Reference proteome</keyword>
<dbReference type="CDD" id="cd18316">
    <property type="entry name" value="BTB_POZ_KCTD-like"/>
    <property type="match status" value="1"/>
</dbReference>
<dbReference type="AlphaFoldDB" id="A0AAD1Y6N7"/>
<dbReference type="InterPro" id="IPR013320">
    <property type="entry name" value="ConA-like_dom_sf"/>
</dbReference>
<evidence type="ECO:0000259" key="2">
    <source>
        <dbReference type="SMART" id="SM00225"/>
    </source>
</evidence>
<name>A0AAD1Y6N7_EUPCR</name>